<dbReference type="KEGG" id="vg:26633823"/>
<evidence type="ECO:0000313" key="2">
    <source>
        <dbReference type="Proteomes" id="UP000030716"/>
    </source>
</evidence>
<dbReference type="GeneID" id="26633823"/>
<dbReference type="RefSeq" id="YP_009207324.1">
    <property type="nucleotide sequence ID" value="NC_028894.1"/>
</dbReference>
<accession>A0A0A7HC53</accession>
<evidence type="ECO:0000313" key="1">
    <source>
        <dbReference type="EMBL" id="AIZ02203.1"/>
    </source>
</evidence>
<reference evidence="1 2" key="1">
    <citation type="submission" date="2014-10" db="EMBL/GenBank/DDBJ databases">
        <title>VR bacteriophages - a small but diverse group of low-temperature viruses.</title>
        <authorList>
            <person name="Kaliniene L."/>
            <person name="Meskys R."/>
            <person name="Simoliunas E."/>
            <person name="Zajanckauskaite A."/>
            <person name="Truncaite L."/>
        </authorList>
    </citation>
    <scope>NUCLEOTIDE SEQUENCE [LARGE SCALE GENOMIC DNA]</scope>
</reference>
<gene>
    <name evidence="1" type="ORF">VR20_145</name>
</gene>
<organism evidence="1 2">
    <name type="scientific">Escherichia phage vB_EcoM_VR20</name>
    <dbReference type="NCBI Taxonomy" id="1567027"/>
    <lineage>
        <taxon>Viruses</taxon>
        <taxon>Duplodnaviria</taxon>
        <taxon>Heunggongvirae</taxon>
        <taxon>Uroviricota</taxon>
        <taxon>Caudoviricetes</taxon>
        <taxon>Pantevenvirales</taxon>
        <taxon>Straboviridae</taxon>
        <taxon>Tevenvirinae</taxon>
        <taxon>Gaprivervirus</taxon>
        <taxon>Gaprivervirus vr20</taxon>
    </lineage>
</organism>
<keyword evidence="2" id="KW-1185">Reference proteome</keyword>
<name>A0A0A7HC53_9CAUD</name>
<protein>
    <submittedName>
        <fullName evidence="1">Uncharacterized protein</fullName>
    </submittedName>
</protein>
<dbReference type="EMBL" id="KP007360">
    <property type="protein sequence ID" value="AIZ02203.1"/>
    <property type="molecule type" value="Genomic_DNA"/>
</dbReference>
<proteinExistence type="predicted"/>
<dbReference type="Proteomes" id="UP000030716">
    <property type="component" value="Segment"/>
</dbReference>
<sequence>MLTYAEFLNRNTITESVLTEAGKFSLVAPEKAGVSIGDRVMFKKPVNGVSWGIVTGFGIKAKDVKNAAAPGAKLAGSKVSTYMVRPKQSPGNGAADWVGAPIEIARDKFLNITDRANERAAMAFARG</sequence>